<dbReference type="Pfam" id="PF00005">
    <property type="entry name" value="ABC_tran"/>
    <property type="match status" value="1"/>
</dbReference>
<dbReference type="InterPro" id="IPR003439">
    <property type="entry name" value="ABC_transporter-like_ATP-bd"/>
</dbReference>
<organism evidence="5 6">
    <name type="scientific">candidate division LCP-89 bacterium B3_LCP</name>
    <dbReference type="NCBI Taxonomy" id="2012998"/>
    <lineage>
        <taxon>Bacteria</taxon>
        <taxon>Pseudomonadati</taxon>
        <taxon>Bacteria division LCP-89</taxon>
    </lineage>
</organism>
<gene>
    <name evidence="5" type="ORF">CEE37_08305</name>
</gene>
<evidence type="ECO:0000313" key="5">
    <source>
        <dbReference type="EMBL" id="TKJ40318.1"/>
    </source>
</evidence>
<dbReference type="EMBL" id="NJBN01000005">
    <property type="protein sequence ID" value="TKJ40318.1"/>
    <property type="molecule type" value="Genomic_DNA"/>
</dbReference>
<keyword evidence="2" id="KW-0547">Nucleotide-binding</keyword>
<keyword evidence="3" id="KW-0067">ATP-binding</keyword>
<evidence type="ECO:0000259" key="4">
    <source>
        <dbReference type="PROSITE" id="PS50893"/>
    </source>
</evidence>
<dbReference type="Proteomes" id="UP000319619">
    <property type="component" value="Unassembled WGS sequence"/>
</dbReference>
<dbReference type="PANTHER" id="PTHR42734:SF7">
    <property type="entry name" value="ATP-BINDING COMPONENT OF ABC TRANSPORTER-RELATED"/>
    <property type="match status" value="1"/>
</dbReference>
<dbReference type="PROSITE" id="PS00211">
    <property type="entry name" value="ABC_TRANSPORTER_1"/>
    <property type="match status" value="1"/>
</dbReference>
<dbReference type="InterPro" id="IPR050153">
    <property type="entry name" value="Metal_Ion_Import_ABC"/>
</dbReference>
<comment type="caution">
    <text evidence="5">The sequence shown here is derived from an EMBL/GenBank/DDBJ whole genome shotgun (WGS) entry which is preliminary data.</text>
</comment>
<dbReference type="SUPFAM" id="SSF52540">
    <property type="entry name" value="P-loop containing nucleoside triphosphate hydrolases"/>
    <property type="match status" value="1"/>
</dbReference>
<evidence type="ECO:0000256" key="1">
    <source>
        <dbReference type="ARBA" id="ARBA00022448"/>
    </source>
</evidence>
<reference evidence="5 6" key="1">
    <citation type="submission" date="2017-06" db="EMBL/GenBank/DDBJ databases">
        <title>Novel microbial phyla capable of carbon fixation and sulfur reduction in deep-sea sediments.</title>
        <authorList>
            <person name="Huang J."/>
            <person name="Baker B."/>
            <person name="Wang Y."/>
        </authorList>
    </citation>
    <scope>NUCLEOTIDE SEQUENCE [LARGE SCALE GENOMIC DNA]</scope>
    <source>
        <strain evidence="5">B3_LCP</strain>
    </source>
</reference>
<sequence>MTNAAITLEHVSVELGGHKIIDDVSCQIDSGYLTAIMGPNGTGKTTLLHAILGLLPFTGNIRFNRQLSSRRPRIGYVPQNVDLDRGSPVTVGDFLAVGFAKRPLWMGIHRQIEAEIKKVLERVGVLVVYNLPLGKISGGELQRVLLAQALLGKPEILLLDEPTAAVDISGEALFCELLEEVHNDLKLTTILVTHDLSVVAAHAHNVLCLNHSLICAGPTKDMLTKENLMRVFSPHTELFLQQHNHTLPDNKGNHESSD</sequence>
<dbReference type="AlphaFoldDB" id="A0A532UZG7"/>
<dbReference type="PROSITE" id="PS50893">
    <property type="entry name" value="ABC_TRANSPORTER_2"/>
    <property type="match status" value="1"/>
</dbReference>
<protein>
    <submittedName>
        <fullName evidence="5">ABC transporter</fullName>
    </submittedName>
</protein>
<evidence type="ECO:0000256" key="2">
    <source>
        <dbReference type="ARBA" id="ARBA00022741"/>
    </source>
</evidence>
<keyword evidence="1" id="KW-0813">Transport</keyword>
<name>A0A532UZG7_UNCL8</name>
<dbReference type="InterPro" id="IPR003593">
    <property type="entry name" value="AAA+_ATPase"/>
</dbReference>
<evidence type="ECO:0000256" key="3">
    <source>
        <dbReference type="ARBA" id="ARBA00022840"/>
    </source>
</evidence>
<dbReference type="GO" id="GO:0005524">
    <property type="term" value="F:ATP binding"/>
    <property type="evidence" value="ECO:0007669"/>
    <property type="project" value="UniProtKB-KW"/>
</dbReference>
<evidence type="ECO:0000313" key="6">
    <source>
        <dbReference type="Proteomes" id="UP000319619"/>
    </source>
</evidence>
<feature type="domain" description="ABC transporter" evidence="4">
    <location>
        <begin position="6"/>
        <end position="236"/>
    </location>
</feature>
<dbReference type="Gene3D" id="3.40.50.300">
    <property type="entry name" value="P-loop containing nucleotide triphosphate hydrolases"/>
    <property type="match status" value="1"/>
</dbReference>
<dbReference type="SMART" id="SM00382">
    <property type="entry name" value="AAA"/>
    <property type="match status" value="1"/>
</dbReference>
<accession>A0A532UZG7</accession>
<dbReference type="InterPro" id="IPR017871">
    <property type="entry name" value="ABC_transporter-like_CS"/>
</dbReference>
<proteinExistence type="predicted"/>
<dbReference type="PANTHER" id="PTHR42734">
    <property type="entry name" value="METAL TRANSPORT SYSTEM ATP-BINDING PROTEIN TM_0124-RELATED"/>
    <property type="match status" value="1"/>
</dbReference>
<dbReference type="InterPro" id="IPR027417">
    <property type="entry name" value="P-loop_NTPase"/>
</dbReference>
<dbReference type="GO" id="GO:0016887">
    <property type="term" value="F:ATP hydrolysis activity"/>
    <property type="evidence" value="ECO:0007669"/>
    <property type="project" value="InterPro"/>
</dbReference>